<proteinExistence type="predicted"/>
<feature type="transmembrane region" description="Helical" evidence="4">
    <location>
        <begin position="130"/>
        <end position="151"/>
    </location>
</feature>
<gene>
    <name evidence="6" type="ORF">GTQ34_09680</name>
</gene>
<keyword evidence="2" id="KW-0238">DNA-binding</keyword>
<dbReference type="Proteomes" id="UP000667650">
    <property type="component" value="Unassembled WGS sequence"/>
</dbReference>
<dbReference type="SUPFAM" id="SSF46689">
    <property type="entry name" value="Homeodomain-like"/>
    <property type="match status" value="1"/>
</dbReference>
<feature type="transmembrane region" description="Helical" evidence="4">
    <location>
        <begin position="172"/>
        <end position="190"/>
    </location>
</feature>
<keyword evidence="4" id="KW-0472">Membrane</keyword>
<feature type="transmembrane region" description="Helical" evidence="4">
    <location>
        <begin position="82"/>
        <end position="103"/>
    </location>
</feature>
<dbReference type="EMBL" id="JAAABI010000002">
    <property type="protein sequence ID" value="NAY92189.1"/>
    <property type="molecule type" value="Genomic_DNA"/>
</dbReference>
<dbReference type="SMART" id="SM00342">
    <property type="entry name" value="HTH_ARAC"/>
    <property type="match status" value="1"/>
</dbReference>
<dbReference type="GO" id="GO:0003700">
    <property type="term" value="F:DNA-binding transcription factor activity"/>
    <property type="evidence" value="ECO:0007669"/>
    <property type="project" value="InterPro"/>
</dbReference>
<evidence type="ECO:0000256" key="4">
    <source>
        <dbReference type="SAM" id="Phobius"/>
    </source>
</evidence>
<feature type="domain" description="HTH araC/xylS-type" evidence="5">
    <location>
        <begin position="253"/>
        <end position="357"/>
    </location>
</feature>
<dbReference type="InterPro" id="IPR009057">
    <property type="entry name" value="Homeodomain-like_sf"/>
</dbReference>
<evidence type="ECO:0000256" key="2">
    <source>
        <dbReference type="ARBA" id="ARBA00023125"/>
    </source>
</evidence>
<dbReference type="GO" id="GO:0043565">
    <property type="term" value="F:sequence-specific DNA binding"/>
    <property type="evidence" value="ECO:0007669"/>
    <property type="project" value="InterPro"/>
</dbReference>
<evidence type="ECO:0000256" key="1">
    <source>
        <dbReference type="ARBA" id="ARBA00023015"/>
    </source>
</evidence>
<dbReference type="InterPro" id="IPR020449">
    <property type="entry name" value="Tscrpt_reg_AraC-type_HTH"/>
</dbReference>
<evidence type="ECO:0000259" key="5">
    <source>
        <dbReference type="PROSITE" id="PS01124"/>
    </source>
</evidence>
<dbReference type="PRINTS" id="PR00032">
    <property type="entry name" value="HTHARAC"/>
</dbReference>
<protein>
    <submittedName>
        <fullName evidence="6">Helix-turn-helix domain-containing protein</fullName>
    </submittedName>
</protein>
<dbReference type="InterPro" id="IPR018060">
    <property type="entry name" value="HTH_AraC"/>
</dbReference>
<reference evidence="6" key="1">
    <citation type="submission" date="2020-01" db="EMBL/GenBank/DDBJ databases">
        <title>Muricauda ochracea sp. nov., isolated from a tidal flat of Garorim bay in Korea.</title>
        <authorList>
            <person name="Kim D."/>
            <person name="Yoo Y."/>
            <person name="Kim J.-J."/>
        </authorList>
    </citation>
    <scope>NUCLEOTIDE SEQUENCE</scope>
    <source>
        <strain evidence="6">JGD-17</strain>
    </source>
</reference>
<dbReference type="PANTHER" id="PTHR43280">
    <property type="entry name" value="ARAC-FAMILY TRANSCRIPTIONAL REGULATOR"/>
    <property type="match status" value="1"/>
</dbReference>
<feature type="transmembrane region" description="Helical" evidence="4">
    <location>
        <begin position="202"/>
        <end position="220"/>
    </location>
</feature>
<evidence type="ECO:0000313" key="6">
    <source>
        <dbReference type="EMBL" id="NAY92189.1"/>
    </source>
</evidence>
<keyword evidence="4" id="KW-1133">Transmembrane helix</keyword>
<dbReference type="PROSITE" id="PS01124">
    <property type="entry name" value="HTH_ARAC_FAMILY_2"/>
    <property type="match status" value="1"/>
</dbReference>
<dbReference type="Pfam" id="PF12833">
    <property type="entry name" value="HTH_18"/>
    <property type="match status" value="1"/>
</dbReference>
<evidence type="ECO:0000313" key="7">
    <source>
        <dbReference type="Proteomes" id="UP000667650"/>
    </source>
</evidence>
<dbReference type="AlphaFoldDB" id="A0A964TDF4"/>
<dbReference type="RefSeq" id="WP_166523575.1">
    <property type="nucleotide sequence ID" value="NZ_JAAABI010000002.1"/>
</dbReference>
<dbReference type="Gene3D" id="1.10.10.60">
    <property type="entry name" value="Homeodomain-like"/>
    <property type="match status" value="2"/>
</dbReference>
<sequence length="363" mass="41934">MQGVFLSLILIVEHSKKRSKYFLISLVVIVSLNLLNYLVINSSLYVIIPHFAYLGLPLLFLIGPLFLYYVKSILSPQLKLKLTDLLHTVPFILAVVFMLPFFALPSDVKIELLQAQTQPDGQVFDLGTQVFSIAQIIHSFIYVAISLSILYKKPRGNISREFTNKLIWLKRFAVGFSVFWMVDFLALLWYAKEGFIDIRVYYLTMFCCAFAINLLVVLAIRSNKAFREVFLDIIQAKYKSSNLLESELKKHLSDIIAYMEDERPYLHNDLSLPKLSKDLNKPKYLISQVLNVELGKSFYEFLNEYRYNEVKSRLSNPEYHHLTILAIAYDSGFNNKNTFNKVFKKHAGMTPSEYLKMISGKNG</sequence>
<name>A0A964TDF4_9FLAO</name>
<accession>A0A964TDF4</accession>
<organism evidence="6 7">
    <name type="scientific">Flagellimonas ochracea</name>
    <dbReference type="NCBI Taxonomy" id="2696472"/>
    <lineage>
        <taxon>Bacteria</taxon>
        <taxon>Pseudomonadati</taxon>
        <taxon>Bacteroidota</taxon>
        <taxon>Flavobacteriia</taxon>
        <taxon>Flavobacteriales</taxon>
        <taxon>Flavobacteriaceae</taxon>
        <taxon>Flagellimonas</taxon>
    </lineage>
</organism>
<keyword evidence="7" id="KW-1185">Reference proteome</keyword>
<feature type="transmembrane region" description="Helical" evidence="4">
    <location>
        <begin position="51"/>
        <end position="70"/>
    </location>
</feature>
<comment type="caution">
    <text evidence="6">The sequence shown here is derived from an EMBL/GenBank/DDBJ whole genome shotgun (WGS) entry which is preliminary data.</text>
</comment>
<keyword evidence="3" id="KW-0804">Transcription</keyword>
<keyword evidence="1" id="KW-0805">Transcription regulation</keyword>
<keyword evidence="4" id="KW-0812">Transmembrane</keyword>
<dbReference type="PANTHER" id="PTHR43280:SF29">
    <property type="entry name" value="ARAC-FAMILY TRANSCRIPTIONAL REGULATOR"/>
    <property type="match status" value="1"/>
</dbReference>
<evidence type="ECO:0000256" key="3">
    <source>
        <dbReference type="ARBA" id="ARBA00023163"/>
    </source>
</evidence>
<feature type="transmembrane region" description="Helical" evidence="4">
    <location>
        <begin position="21"/>
        <end position="39"/>
    </location>
</feature>